<comment type="caution">
    <text evidence="2">The sequence shown here is derived from an EMBL/GenBank/DDBJ whole genome shotgun (WGS) entry which is preliminary data.</text>
</comment>
<reference evidence="2" key="1">
    <citation type="submission" date="2020-11" db="EMBL/GenBank/DDBJ databases">
        <title>Bacterial whole genome sequence for Caenimonas sp. DR4.4.</title>
        <authorList>
            <person name="Le V."/>
            <person name="Ko S.-R."/>
            <person name="Ahn C.-Y."/>
            <person name="Oh H.-M."/>
        </authorList>
    </citation>
    <scope>NUCLEOTIDE SEQUENCE</scope>
    <source>
        <strain evidence="2">DR4.4</strain>
    </source>
</reference>
<dbReference type="Proteomes" id="UP000651050">
    <property type="component" value="Unassembled WGS sequence"/>
</dbReference>
<accession>A0A931H0N4</accession>
<evidence type="ECO:0000313" key="3">
    <source>
        <dbReference type="Proteomes" id="UP000651050"/>
    </source>
</evidence>
<gene>
    <name evidence="2" type="ORF">I5803_00100</name>
</gene>
<dbReference type="AlphaFoldDB" id="A0A931H0N4"/>
<organism evidence="2 3">
    <name type="scientific">Caenimonas aquaedulcis</name>
    <dbReference type="NCBI Taxonomy" id="2793270"/>
    <lineage>
        <taxon>Bacteria</taxon>
        <taxon>Pseudomonadati</taxon>
        <taxon>Pseudomonadota</taxon>
        <taxon>Betaproteobacteria</taxon>
        <taxon>Burkholderiales</taxon>
        <taxon>Comamonadaceae</taxon>
        <taxon>Caenimonas</taxon>
    </lineage>
</organism>
<dbReference type="InterPro" id="IPR057767">
    <property type="entry name" value="UGSC-like_dom"/>
</dbReference>
<evidence type="ECO:0000259" key="1">
    <source>
        <dbReference type="Pfam" id="PF24696"/>
    </source>
</evidence>
<feature type="domain" description="UGSC-like" evidence="1">
    <location>
        <begin position="3"/>
        <end position="73"/>
    </location>
</feature>
<dbReference type="EMBL" id="JADWYS010000001">
    <property type="protein sequence ID" value="MBG9386410.1"/>
    <property type="molecule type" value="Genomic_DNA"/>
</dbReference>
<dbReference type="Pfam" id="PF24696">
    <property type="entry name" value="UGSC"/>
    <property type="match status" value="1"/>
</dbReference>
<protein>
    <recommendedName>
        <fullName evidence="1">UGSC-like domain-containing protein</fullName>
    </recommendedName>
</protein>
<evidence type="ECO:0000313" key="2">
    <source>
        <dbReference type="EMBL" id="MBG9386410.1"/>
    </source>
</evidence>
<keyword evidence="3" id="KW-1185">Reference proteome</keyword>
<proteinExistence type="predicted"/>
<name>A0A931H0N4_9BURK</name>
<sequence length="453" mass="49115">MLRASAACEAAGIPSSSLVSTGFVEQAKATRMGLGFPDLPWATLVGHPAVQAVDELRDNVSRVTVPGIIENLTGCIARGDAAADEPRPREIVFRGGWSALNQHFIDKEWSDGLPIVPPTHDRIAAFLAHTVHHADEVIGVLLPDSRAATVWNVAVNGVMAGCRPEYMPVLVALAQAMADPRYGVEHSGNTPGGETLIILNGPAIPKLGFNCTQGVMRDGFQANTTVGRFWRLYLRNVAGFLPHKTDKATFGNTWRVAIAENEEAVRAIGWRTLGEDQGFASGDNTVTIARYTGGGMASSMSGSTPQELLAYLADGLVKQTFWQVMFSVGTGYGMLRPLALITPIIAQTIAAAGWSKEDVKRFLFEHARLPAWEFERLLRDWTHKPIWNLAGEVRAGNIPAVYAESDDPDRLVPIVWAPEHFMIVVTGDPLRTSGYMFGHNGQLGFPVTKKVAL</sequence>